<dbReference type="GO" id="GO:0071111">
    <property type="term" value="F:cyclic-guanylate-specific phosphodiesterase activity"/>
    <property type="evidence" value="ECO:0007669"/>
    <property type="project" value="InterPro"/>
</dbReference>
<dbReference type="PANTHER" id="PTHR33121:SF70">
    <property type="entry name" value="SIGNALING PROTEIN YKOW"/>
    <property type="match status" value="1"/>
</dbReference>
<dbReference type="EMBL" id="JACJPW010000051">
    <property type="protein sequence ID" value="MBD2183247.1"/>
    <property type="molecule type" value="Genomic_DNA"/>
</dbReference>
<dbReference type="InterPro" id="IPR050706">
    <property type="entry name" value="Cyclic-di-GMP_PDE-like"/>
</dbReference>
<dbReference type="PROSITE" id="PS50883">
    <property type="entry name" value="EAL"/>
    <property type="match status" value="1"/>
</dbReference>
<dbReference type="InterPro" id="IPR001633">
    <property type="entry name" value="EAL_dom"/>
</dbReference>
<gene>
    <name evidence="2" type="ORF">H6G03_19635</name>
</gene>
<evidence type="ECO:0000313" key="2">
    <source>
        <dbReference type="EMBL" id="MBD2183247.1"/>
    </source>
</evidence>
<keyword evidence="3" id="KW-1185">Reference proteome</keyword>
<dbReference type="Pfam" id="PF00563">
    <property type="entry name" value="EAL"/>
    <property type="match status" value="1"/>
</dbReference>
<accession>A0A926ZIG4</accession>
<proteinExistence type="predicted"/>
<comment type="caution">
    <text evidence="2">The sequence shown here is derived from an EMBL/GenBank/DDBJ whole genome shotgun (WGS) entry which is preliminary data.</text>
</comment>
<organism evidence="2 3">
    <name type="scientific">Aerosakkonema funiforme FACHB-1375</name>
    <dbReference type="NCBI Taxonomy" id="2949571"/>
    <lineage>
        <taxon>Bacteria</taxon>
        <taxon>Bacillati</taxon>
        <taxon>Cyanobacteriota</taxon>
        <taxon>Cyanophyceae</taxon>
        <taxon>Oscillatoriophycideae</taxon>
        <taxon>Aerosakkonematales</taxon>
        <taxon>Aerosakkonemataceae</taxon>
        <taxon>Aerosakkonema</taxon>
    </lineage>
</organism>
<evidence type="ECO:0000313" key="3">
    <source>
        <dbReference type="Proteomes" id="UP000641646"/>
    </source>
</evidence>
<dbReference type="SMART" id="SM00052">
    <property type="entry name" value="EAL"/>
    <property type="match status" value="1"/>
</dbReference>
<dbReference type="CDD" id="cd01948">
    <property type="entry name" value="EAL"/>
    <property type="match status" value="1"/>
</dbReference>
<dbReference type="PANTHER" id="PTHR33121">
    <property type="entry name" value="CYCLIC DI-GMP PHOSPHODIESTERASE PDEF"/>
    <property type="match status" value="1"/>
</dbReference>
<dbReference type="Proteomes" id="UP000641646">
    <property type="component" value="Unassembled WGS sequence"/>
</dbReference>
<dbReference type="InterPro" id="IPR035919">
    <property type="entry name" value="EAL_sf"/>
</dbReference>
<sequence length="373" mass="42393">MQKIDKGLGNCTRCETLPSKIQDKGTLYMWFPVVHTLNKLIPALGKTDLAHQLLKDEQCLKIIVDRNNIEILLATLTSKLTNKELKETQAVWMPGTEEPLFRDFSRITSLNNFVSLNKCEWLLDILAQERLTCHFQPIVYADDTSRIFAQEALLRGFDKDDNLISPGSIFTSAQDAGLVFQLDALARQMAIREASKYGIKEQIFINFSPTAVYDPTTCLRMTVRAISEAGIPHDRVVFEVMESEQPPDINHLIKIMKFYQEAGFLIALDDFGTGYSNLNLIHELRPDFIKLDRHLIHNVHQEPYKALITEKLLEIAQQLNIKTIAEGIELTEELEWVRERGANFAQGFLIAKPMTPPVKVTSYIGSEPIYLSA</sequence>
<reference evidence="2" key="1">
    <citation type="journal article" date="2015" name="ISME J.">
        <title>Draft Genome Sequence of Streptomyces incarnatus NRRL8089, which Produces the Nucleoside Antibiotic Sinefungin.</title>
        <authorList>
            <person name="Oshima K."/>
            <person name="Hattori M."/>
            <person name="Shimizu H."/>
            <person name="Fukuda K."/>
            <person name="Nemoto M."/>
            <person name="Inagaki K."/>
            <person name="Tamura T."/>
        </authorList>
    </citation>
    <scope>NUCLEOTIDE SEQUENCE</scope>
    <source>
        <strain evidence="2">FACHB-1375</strain>
    </source>
</reference>
<feature type="domain" description="EAL" evidence="1">
    <location>
        <begin position="115"/>
        <end position="367"/>
    </location>
</feature>
<protein>
    <submittedName>
        <fullName evidence="2">EAL domain-containing protein</fullName>
    </submittedName>
</protein>
<dbReference type="AlphaFoldDB" id="A0A926ZIG4"/>
<name>A0A926ZIG4_9CYAN</name>
<dbReference type="Gene3D" id="3.20.20.450">
    <property type="entry name" value="EAL domain"/>
    <property type="match status" value="1"/>
</dbReference>
<dbReference type="SUPFAM" id="SSF141868">
    <property type="entry name" value="EAL domain-like"/>
    <property type="match status" value="1"/>
</dbReference>
<evidence type="ECO:0000259" key="1">
    <source>
        <dbReference type="PROSITE" id="PS50883"/>
    </source>
</evidence>
<reference evidence="2" key="2">
    <citation type="submission" date="2020-08" db="EMBL/GenBank/DDBJ databases">
        <authorList>
            <person name="Chen M."/>
            <person name="Teng W."/>
            <person name="Zhao L."/>
            <person name="Hu C."/>
            <person name="Zhou Y."/>
            <person name="Han B."/>
            <person name="Song L."/>
            <person name="Shu W."/>
        </authorList>
    </citation>
    <scope>NUCLEOTIDE SEQUENCE</scope>
    <source>
        <strain evidence="2">FACHB-1375</strain>
    </source>
</reference>